<sequence>MSQTNLEEPARTYFEDILPKTGWGLYYRFMVAMACMQSFMHAMAFLSLPFCITLSTCEHLITEEILLALQVSFALGRSLGGCITNSLCDVYGRKRFLSYSLILIFLSTFTSAFAYNYYVIIFAAFILAIGLELNSCVVRIHLGEILPKNQRGFYLSLCDLFWTLGYISLSLFAILMKTPSVIESRTMDMRLTTWRMTFAICGGLSIILACAAALLEESPRYFLHVKKYYLALLTLKQFYAINKSSYGETFQVKEVDIRNIVNDYGLSIYPEPRGCAYIFEKVLFIMAKAFLLLFSKQFLVTTMLLLIIKIPILILGPLDVNIWLAKQLDVNSTVRDGVDIIYLDSMRNMDMCNSLEENRTLYYIYFILASNSFFGKLFVMLSVDRFGRKLCA</sequence>
<protein>
    <recommendedName>
        <fullName evidence="8">Major facilitator superfamily (MFS) profile domain-containing protein</fullName>
    </recommendedName>
</protein>
<evidence type="ECO:0000313" key="10">
    <source>
        <dbReference type="Proteomes" id="UP001162164"/>
    </source>
</evidence>
<dbReference type="Proteomes" id="UP001162164">
    <property type="component" value="Unassembled WGS sequence"/>
</dbReference>
<feature type="domain" description="Major facilitator superfamily (MFS) profile" evidence="8">
    <location>
        <begin position="30"/>
        <end position="392"/>
    </location>
</feature>
<reference evidence="9" key="1">
    <citation type="journal article" date="2023" name="Insect Mol. Biol.">
        <title>Genome sequencing provides insights into the evolution of gene families encoding plant cell wall-degrading enzymes in longhorned beetles.</title>
        <authorList>
            <person name="Shin N.R."/>
            <person name="Okamura Y."/>
            <person name="Kirsch R."/>
            <person name="Pauchet Y."/>
        </authorList>
    </citation>
    <scope>NUCLEOTIDE SEQUENCE</scope>
    <source>
        <strain evidence="9">MMC_N1</strain>
    </source>
</reference>
<proteinExistence type="inferred from homology"/>
<dbReference type="Pfam" id="PF00083">
    <property type="entry name" value="Sugar_tr"/>
    <property type="match status" value="1"/>
</dbReference>
<keyword evidence="5 7" id="KW-1133">Transmembrane helix</keyword>
<dbReference type="InterPro" id="IPR005828">
    <property type="entry name" value="MFS_sugar_transport-like"/>
</dbReference>
<keyword evidence="6 7" id="KW-0472">Membrane</keyword>
<evidence type="ECO:0000259" key="8">
    <source>
        <dbReference type="PROSITE" id="PS50850"/>
    </source>
</evidence>
<evidence type="ECO:0000256" key="3">
    <source>
        <dbReference type="ARBA" id="ARBA00022448"/>
    </source>
</evidence>
<feature type="transmembrane region" description="Helical" evidence="7">
    <location>
        <begin position="360"/>
        <end position="379"/>
    </location>
</feature>
<dbReference type="InterPro" id="IPR036259">
    <property type="entry name" value="MFS_trans_sf"/>
</dbReference>
<name>A0ABQ9K6M2_9CUCU</name>
<dbReference type="PANTHER" id="PTHR23511">
    <property type="entry name" value="SYNAPTIC VESICLE GLYCOPROTEIN 2"/>
    <property type="match status" value="1"/>
</dbReference>
<dbReference type="PANTHER" id="PTHR23511:SF5">
    <property type="entry name" value="MAJOR FACILITATOR-TYPE TRANSPORTER HXNZ-RELATED"/>
    <property type="match status" value="1"/>
</dbReference>
<feature type="transmembrane region" description="Helical" evidence="7">
    <location>
        <begin position="25"/>
        <end position="46"/>
    </location>
</feature>
<feature type="transmembrane region" description="Helical" evidence="7">
    <location>
        <begin position="154"/>
        <end position="176"/>
    </location>
</feature>
<evidence type="ECO:0000256" key="4">
    <source>
        <dbReference type="ARBA" id="ARBA00022692"/>
    </source>
</evidence>
<dbReference type="PROSITE" id="PS50850">
    <property type="entry name" value="MFS"/>
    <property type="match status" value="1"/>
</dbReference>
<keyword evidence="10" id="KW-1185">Reference proteome</keyword>
<organism evidence="9 10">
    <name type="scientific">Molorchus minor</name>
    <dbReference type="NCBI Taxonomy" id="1323400"/>
    <lineage>
        <taxon>Eukaryota</taxon>
        <taxon>Metazoa</taxon>
        <taxon>Ecdysozoa</taxon>
        <taxon>Arthropoda</taxon>
        <taxon>Hexapoda</taxon>
        <taxon>Insecta</taxon>
        <taxon>Pterygota</taxon>
        <taxon>Neoptera</taxon>
        <taxon>Endopterygota</taxon>
        <taxon>Coleoptera</taxon>
        <taxon>Polyphaga</taxon>
        <taxon>Cucujiformia</taxon>
        <taxon>Chrysomeloidea</taxon>
        <taxon>Cerambycidae</taxon>
        <taxon>Lamiinae</taxon>
        <taxon>Monochamini</taxon>
        <taxon>Molorchus</taxon>
    </lineage>
</organism>
<evidence type="ECO:0000256" key="6">
    <source>
        <dbReference type="ARBA" id="ARBA00023136"/>
    </source>
</evidence>
<comment type="similarity">
    <text evidence="2">Belongs to the major facilitator superfamily.</text>
</comment>
<keyword evidence="4 7" id="KW-0812">Transmembrane</keyword>
<dbReference type="SUPFAM" id="SSF103473">
    <property type="entry name" value="MFS general substrate transporter"/>
    <property type="match status" value="1"/>
</dbReference>
<feature type="transmembrane region" description="Helical" evidence="7">
    <location>
        <begin position="96"/>
        <end position="114"/>
    </location>
</feature>
<evidence type="ECO:0000256" key="5">
    <source>
        <dbReference type="ARBA" id="ARBA00022989"/>
    </source>
</evidence>
<keyword evidence="3" id="KW-0813">Transport</keyword>
<evidence type="ECO:0000256" key="7">
    <source>
        <dbReference type="SAM" id="Phobius"/>
    </source>
</evidence>
<comment type="caution">
    <text evidence="9">The sequence shown here is derived from an EMBL/GenBank/DDBJ whole genome shotgun (WGS) entry which is preliminary data.</text>
</comment>
<accession>A0ABQ9K6M2</accession>
<feature type="transmembrane region" description="Helical" evidence="7">
    <location>
        <begin position="120"/>
        <end position="142"/>
    </location>
</feature>
<dbReference type="InterPro" id="IPR020846">
    <property type="entry name" value="MFS_dom"/>
</dbReference>
<dbReference type="Gene3D" id="1.20.1250.20">
    <property type="entry name" value="MFS general substrate transporter like domains"/>
    <property type="match status" value="1"/>
</dbReference>
<evidence type="ECO:0000256" key="2">
    <source>
        <dbReference type="ARBA" id="ARBA00008335"/>
    </source>
</evidence>
<feature type="transmembrane region" description="Helical" evidence="7">
    <location>
        <begin position="298"/>
        <end position="318"/>
    </location>
</feature>
<feature type="transmembrane region" description="Helical" evidence="7">
    <location>
        <begin position="196"/>
        <end position="215"/>
    </location>
</feature>
<feature type="non-terminal residue" evidence="9">
    <location>
        <position position="392"/>
    </location>
</feature>
<comment type="subcellular location">
    <subcellularLocation>
        <location evidence="1">Membrane</location>
        <topology evidence="1">Multi-pass membrane protein</topology>
    </subcellularLocation>
</comment>
<evidence type="ECO:0000313" key="9">
    <source>
        <dbReference type="EMBL" id="KAJ8985677.1"/>
    </source>
</evidence>
<dbReference type="EMBL" id="JAPWTJ010000010">
    <property type="protein sequence ID" value="KAJ8985677.1"/>
    <property type="molecule type" value="Genomic_DNA"/>
</dbReference>
<evidence type="ECO:0000256" key="1">
    <source>
        <dbReference type="ARBA" id="ARBA00004141"/>
    </source>
</evidence>
<gene>
    <name evidence="9" type="ORF">NQ317_015174</name>
</gene>